<evidence type="ECO:0000313" key="3">
    <source>
        <dbReference type="Proteomes" id="UP000609879"/>
    </source>
</evidence>
<gene>
    <name evidence="2" type="ORF">Ade02nite_20890</name>
</gene>
<reference evidence="2 3" key="1">
    <citation type="submission" date="2021-01" db="EMBL/GenBank/DDBJ databases">
        <title>Whole genome shotgun sequence of Actinoplanes deccanensis NBRC 13994.</title>
        <authorList>
            <person name="Komaki H."/>
            <person name="Tamura T."/>
        </authorList>
    </citation>
    <scope>NUCLEOTIDE SEQUENCE [LARGE SCALE GENOMIC DNA]</scope>
    <source>
        <strain evidence="2 3">NBRC 13994</strain>
    </source>
</reference>
<accession>A0ABQ3Y0B7</accession>
<dbReference type="EMBL" id="BOMI01000033">
    <property type="protein sequence ID" value="GID73448.1"/>
    <property type="molecule type" value="Genomic_DNA"/>
</dbReference>
<dbReference type="Proteomes" id="UP000609879">
    <property type="component" value="Unassembled WGS sequence"/>
</dbReference>
<keyword evidence="3" id="KW-1185">Reference proteome</keyword>
<protein>
    <submittedName>
        <fullName evidence="2">Uncharacterized protein</fullName>
    </submittedName>
</protein>
<organism evidence="2 3">
    <name type="scientific">Paractinoplanes deccanensis</name>
    <dbReference type="NCBI Taxonomy" id="113561"/>
    <lineage>
        <taxon>Bacteria</taxon>
        <taxon>Bacillati</taxon>
        <taxon>Actinomycetota</taxon>
        <taxon>Actinomycetes</taxon>
        <taxon>Micromonosporales</taxon>
        <taxon>Micromonosporaceae</taxon>
        <taxon>Paractinoplanes</taxon>
    </lineage>
</organism>
<name>A0ABQ3Y0B7_9ACTN</name>
<sequence>MTRFQVVEKTLTGIIRHEPTYATRREAEEAAAEMANRLTDNDPTEIYAEEVAT</sequence>
<comment type="caution">
    <text evidence="2">The sequence shown here is derived from an EMBL/GenBank/DDBJ whole genome shotgun (WGS) entry which is preliminary data.</text>
</comment>
<dbReference type="RefSeq" id="WP_203761367.1">
    <property type="nucleotide sequence ID" value="NZ_BAAABO010000029.1"/>
</dbReference>
<proteinExistence type="predicted"/>
<feature type="region of interest" description="Disordered" evidence="1">
    <location>
        <begin position="33"/>
        <end position="53"/>
    </location>
</feature>
<evidence type="ECO:0000256" key="1">
    <source>
        <dbReference type="SAM" id="MobiDB-lite"/>
    </source>
</evidence>
<evidence type="ECO:0000313" key="2">
    <source>
        <dbReference type="EMBL" id="GID73448.1"/>
    </source>
</evidence>